<proteinExistence type="predicted"/>
<evidence type="ECO:0000313" key="1">
    <source>
        <dbReference type="EMBL" id="PVU59512.1"/>
    </source>
</evidence>
<comment type="caution">
    <text evidence="1">The sequence shown here is derived from an EMBL/GenBank/DDBJ whole genome shotgun (WGS) entry which is preliminary data.</text>
</comment>
<dbReference type="EMBL" id="PCFF01000048">
    <property type="protein sequence ID" value="PVU59512.1"/>
    <property type="molecule type" value="Genomic_DNA"/>
</dbReference>
<gene>
    <name evidence="1" type="ORF">CP554_24320</name>
</gene>
<dbReference type="AlphaFoldDB" id="A0AAX1BLT4"/>
<reference evidence="1 2" key="1">
    <citation type="submission" date="2017-09" db="EMBL/GenBank/DDBJ databases">
        <title>Molecular Epidemiology of Livestock-Associated Methicillin Resistant Staphylococcus aureus (LA-MRSA) and Extended-Spectrum Beta-Lactamase (ESBL)-Producing Enterobacteriaceae in Pigs and Exposed Workers in Cameroon and South Africa.</title>
        <authorList>
            <person name="Founou L."/>
            <person name="Founou R.C."/>
            <person name="Allam M."/>
            <person name="Ismail A."/>
            <person name="Essack S.Y."/>
        </authorList>
    </citation>
    <scope>NUCLEOTIDE SEQUENCE [LARGE SCALE GENOMIC DNA]</scope>
    <source>
        <strain evidence="1 2">HH516E4IA</strain>
    </source>
</reference>
<protein>
    <submittedName>
        <fullName evidence="1">Uncharacterized protein</fullName>
    </submittedName>
</protein>
<accession>A0AAX1BLT4</accession>
<name>A0AAX1BLT4_KLEPN</name>
<organism evidence="1 2">
    <name type="scientific">Klebsiella pneumoniae</name>
    <dbReference type="NCBI Taxonomy" id="573"/>
    <lineage>
        <taxon>Bacteria</taxon>
        <taxon>Pseudomonadati</taxon>
        <taxon>Pseudomonadota</taxon>
        <taxon>Gammaproteobacteria</taxon>
        <taxon>Enterobacterales</taxon>
        <taxon>Enterobacteriaceae</taxon>
        <taxon>Klebsiella/Raoultella group</taxon>
        <taxon>Klebsiella</taxon>
        <taxon>Klebsiella pneumoniae complex</taxon>
    </lineage>
</organism>
<dbReference type="Proteomes" id="UP000245817">
    <property type="component" value="Unassembled WGS sequence"/>
</dbReference>
<sequence>MHLEAFLDKMTWMKAVSEKGIMLGPEPWHMHPIVFLKAVGTSDGVTYTQLKTIFPQASDDNSITVVVELQGRLEEFKLDTPTRLRHFFSQIKGEVGPQMKGKTEGFQFSPATLRSFSRYYREHPTDVRN</sequence>
<dbReference type="RefSeq" id="WP_050582450.1">
    <property type="nucleotide sequence ID" value="NZ_AP023148.1"/>
</dbReference>
<evidence type="ECO:0000313" key="2">
    <source>
        <dbReference type="Proteomes" id="UP000245817"/>
    </source>
</evidence>